<dbReference type="HOGENOM" id="CLU_1969921_0_0_1"/>
<dbReference type="VEuPathDB" id="FungiDB:HCDG_06359"/>
<name>C6HJH8_AJECH</name>
<organism evidence="1 2">
    <name type="scientific">Ajellomyces capsulatus (strain H143)</name>
    <name type="common">Darling's disease fungus</name>
    <name type="synonym">Histoplasma capsulatum</name>
    <dbReference type="NCBI Taxonomy" id="544712"/>
    <lineage>
        <taxon>Eukaryota</taxon>
        <taxon>Fungi</taxon>
        <taxon>Dikarya</taxon>
        <taxon>Ascomycota</taxon>
        <taxon>Pezizomycotina</taxon>
        <taxon>Eurotiomycetes</taxon>
        <taxon>Eurotiomycetidae</taxon>
        <taxon>Onygenales</taxon>
        <taxon>Ajellomycetaceae</taxon>
        <taxon>Histoplasma</taxon>
    </lineage>
</organism>
<evidence type="ECO:0000313" key="1">
    <source>
        <dbReference type="EMBL" id="EER39254.1"/>
    </source>
</evidence>
<sequence>MNRKVRANSGHIYMLEFVYIAISEAAMVMDHASSTFVAYKSATLREVPFWIGPQSVAPSITLQLWAYERDVGTFGKNKVTKGAEVSENQHVPILQIAHNAVMEIFSEHKTVSMGFSTCSTSIHPIEH</sequence>
<gene>
    <name evidence="1" type="ORF">HCDG_06359</name>
</gene>
<accession>C6HJH8</accession>
<dbReference type="EMBL" id="GG692429">
    <property type="protein sequence ID" value="EER39254.1"/>
    <property type="molecule type" value="Genomic_DNA"/>
</dbReference>
<evidence type="ECO:0000313" key="2">
    <source>
        <dbReference type="Proteomes" id="UP000002624"/>
    </source>
</evidence>
<proteinExistence type="predicted"/>
<reference evidence="2" key="1">
    <citation type="submission" date="2009-05" db="EMBL/GenBank/DDBJ databases">
        <title>The genome sequence of Ajellomyces capsulatus strain H143.</title>
        <authorList>
            <person name="Champion M."/>
            <person name="Cuomo C.A."/>
            <person name="Ma L.-J."/>
            <person name="Henn M.R."/>
            <person name="Sil A."/>
            <person name="Goldman B."/>
            <person name="Young S.K."/>
            <person name="Kodira C.D."/>
            <person name="Zeng Q."/>
            <person name="Koehrsen M."/>
            <person name="Alvarado L."/>
            <person name="Berlin A.M."/>
            <person name="Borenstein D."/>
            <person name="Chen Z."/>
            <person name="Engels R."/>
            <person name="Freedman E."/>
            <person name="Gellesch M."/>
            <person name="Goldberg J."/>
            <person name="Griggs A."/>
            <person name="Gujja S."/>
            <person name="Heiman D.I."/>
            <person name="Hepburn T.A."/>
            <person name="Howarth C."/>
            <person name="Jen D."/>
            <person name="Larson L."/>
            <person name="Lewis B."/>
            <person name="Mehta T."/>
            <person name="Park D."/>
            <person name="Pearson M."/>
            <person name="Roberts A."/>
            <person name="Saif S."/>
            <person name="Shea T.D."/>
            <person name="Shenoy N."/>
            <person name="Sisk P."/>
            <person name="Stolte C."/>
            <person name="Sykes S."/>
            <person name="Walk T."/>
            <person name="White J."/>
            <person name="Yandava C."/>
            <person name="Klein B."/>
            <person name="McEwen J.G."/>
            <person name="Puccia R."/>
            <person name="Goldman G.H."/>
            <person name="Felipe M.S."/>
            <person name="Nino-Vega G."/>
            <person name="San-Blas G."/>
            <person name="Taylor J.W."/>
            <person name="Mendoza L."/>
            <person name="Galagan J.E."/>
            <person name="Nusbaum C."/>
            <person name="Birren B.W."/>
        </authorList>
    </citation>
    <scope>NUCLEOTIDE SEQUENCE [LARGE SCALE GENOMIC DNA]</scope>
    <source>
        <strain evidence="2">H143</strain>
    </source>
</reference>
<dbReference type="AlphaFoldDB" id="C6HJH8"/>
<protein>
    <submittedName>
        <fullName evidence="1">Uncharacterized protein</fullName>
    </submittedName>
</protein>
<dbReference type="Proteomes" id="UP000002624">
    <property type="component" value="Unassembled WGS sequence"/>
</dbReference>